<name>L9L0Y4_TUPCH</name>
<reference evidence="3" key="2">
    <citation type="journal article" date="2013" name="Nat. Commun.">
        <title>Genome of the Chinese tree shrew.</title>
        <authorList>
            <person name="Fan Y."/>
            <person name="Huang Z.Y."/>
            <person name="Cao C.C."/>
            <person name="Chen C.S."/>
            <person name="Chen Y.X."/>
            <person name="Fan D.D."/>
            <person name="He J."/>
            <person name="Hou H.L."/>
            <person name="Hu L."/>
            <person name="Hu X.T."/>
            <person name="Jiang X.T."/>
            <person name="Lai R."/>
            <person name="Lang Y.S."/>
            <person name="Liang B."/>
            <person name="Liao S.G."/>
            <person name="Mu D."/>
            <person name="Ma Y.Y."/>
            <person name="Niu Y.Y."/>
            <person name="Sun X.Q."/>
            <person name="Xia J.Q."/>
            <person name="Xiao J."/>
            <person name="Xiong Z.Q."/>
            <person name="Xu L."/>
            <person name="Yang L."/>
            <person name="Zhang Y."/>
            <person name="Zhao W."/>
            <person name="Zhao X.D."/>
            <person name="Zheng Y.T."/>
            <person name="Zhou J.M."/>
            <person name="Zhu Y.B."/>
            <person name="Zhang G.J."/>
            <person name="Wang J."/>
            <person name="Yao Y.G."/>
        </authorList>
    </citation>
    <scope>NUCLEOTIDE SEQUENCE [LARGE SCALE GENOMIC DNA]</scope>
</reference>
<accession>L9L0Y4</accession>
<dbReference type="AlphaFoldDB" id="L9L0Y4"/>
<evidence type="ECO:0000313" key="3">
    <source>
        <dbReference type="Proteomes" id="UP000011518"/>
    </source>
</evidence>
<feature type="compositionally biased region" description="Basic and acidic residues" evidence="1">
    <location>
        <begin position="13"/>
        <end position="53"/>
    </location>
</feature>
<proteinExistence type="predicted"/>
<feature type="region of interest" description="Disordered" evidence="1">
    <location>
        <begin position="1"/>
        <end position="53"/>
    </location>
</feature>
<dbReference type="EMBL" id="KB320563">
    <property type="protein sequence ID" value="ELW68613.1"/>
    <property type="molecule type" value="Genomic_DNA"/>
</dbReference>
<gene>
    <name evidence="2" type="ORF">TREES_T100008864</name>
</gene>
<reference evidence="3" key="1">
    <citation type="submission" date="2012-07" db="EMBL/GenBank/DDBJ databases">
        <title>Genome of the Chinese tree shrew, a rising model animal genetically related to primates.</title>
        <authorList>
            <person name="Zhang G."/>
            <person name="Fan Y."/>
            <person name="Yao Y."/>
            <person name="Huang Z."/>
        </authorList>
    </citation>
    <scope>NUCLEOTIDE SEQUENCE [LARGE SCALE GENOMIC DNA]</scope>
</reference>
<keyword evidence="3" id="KW-1185">Reference proteome</keyword>
<dbReference type="Proteomes" id="UP000011518">
    <property type="component" value="Unassembled WGS sequence"/>
</dbReference>
<protein>
    <submittedName>
        <fullName evidence="2">Uncharacterized protein</fullName>
    </submittedName>
</protein>
<evidence type="ECO:0000313" key="2">
    <source>
        <dbReference type="EMBL" id="ELW68613.1"/>
    </source>
</evidence>
<sequence>MLKSLQQHSVKLRRGEGEKEKKPRKGEKQKEGGMLKGGEKEKEERRQNKKKMEEEEAPAFCLIYVQAPVKSMYPDNTVFTAQDCTQLPKEQGLSTAKKDKNCSKSQGTSENRLFFSERVERKTTLHVLASFALGDSKTSTPDVNGLLTFIMQGQMQCCGAQGQDLHVNEI</sequence>
<dbReference type="InParanoid" id="L9L0Y4"/>
<organism evidence="2 3">
    <name type="scientific">Tupaia chinensis</name>
    <name type="common">Chinese tree shrew</name>
    <name type="synonym">Tupaia belangeri chinensis</name>
    <dbReference type="NCBI Taxonomy" id="246437"/>
    <lineage>
        <taxon>Eukaryota</taxon>
        <taxon>Metazoa</taxon>
        <taxon>Chordata</taxon>
        <taxon>Craniata</taxon>
        <taxon>Vertebrata</taxon>
        <taxon>Euteleostomi</taxon>
        <taxon>Mammalia</taxon>
        <taxon>Eutheria</taxon>
        <taxon>Euarchontoglires</taxon>
        <taxon>Scandentia</taxon>
        <taxon>Tupaiidae</taxon>
        <taxon>Tupaia</taxon>
    </lineage>
</organism>
<evidence type="ECO:0000256" key="1">
    <source>
        <dbReference type="SAM" id="MobiDB-lite"/>
    </source>
</evidence>